<evidence type="ECO:0000313" key="6">
    <source>
        <dbReference type="Proteomes" id="UP000280792"/>
    </source>
</evidence>
<dbReference type="AlphaFoldDB" id="A0A3P3VS01"/>
<evidence type="ECO:0000259" key="4">
    <source>
        <dbReference type="Pfam" id="PF06094"/>
    </source>
</evidence>
<dbReference type="Proteomes" id="UP000280792">
    <property type="component" value="Unassembled WGS sequence"/>
</dbReference>
<evidence type="ECO:0000256" key="1">
    <source>
        <dbReference type="ARBA" id="ARBA00008861"/>
    </source>
</evidence>
<evidence type="ECO:0000256" key="2">
    <source>
        <dbReference type="PIRSR" id="PIRSR639126-1"/>
    </source>
</evidence>
<proteinExistence type="inferred from homology"/>
<accession>A0A3P3VS01</accession>
<dbReference type="CDD" id="cd06661">
    <property type="entry name" value="GGCT_like"/>
    <property type="match status" value="1"/>
</dbReference>
<reference evidence="5 6" key="2">
    <citation type="submission" date="2018-12" db="EMBL/GenBank/DDBJ databases">
        <title>Simiduia agarivorans gen. nov., sp. nov., a marine, agarolytic bacterium isolated from shallow coastal water from Keelung, Taiwan.</title>
        <authorList>
            <person name="Shieh W.Y."/>
        </authorList>
    </citation>
    <scope>NUCLEOTIDE SEQUENCE [LARGE SCALE GENOMIC DNA]</scope>
    <source>
        <strain evidence="5 6">GTF-13</strain>
    </source>
</reference>
<dbReference type="GO" id="GO:0061929">
    <property type="term" value="F:gamma-glutamylaminecyclotransferase activity"/>
    <property type="evidence" value="ECO:0007669"/>
    <property type="project" value="InterPro"/>
</dbReference>
<dbReference type="PANTHER" id="PTHR12510">
    <property type="entry name" value="TROPONIN C-AKIN-1 PROTEIN"/>
    <property type="match status" value="1"/>
</dbReference>
<feature type="domain" description="Gamma-glutamylcyclotransferase AIG2-like" evidence="4">
    <location>
        <begin position="5"/>
        <end position="113"/>
    </location>
</feature>
<organism evidence="5 6">
    <name type="scientific">Aestuariirhabdus litorea</name>
    <dbReference type="NCBI Taxonomy" id="2528527"/>
    <lineage>
        <taxon>Bacteria</taxon>
        <taxon>Pseudomonadati</taxon>
        <taxon>Pseudomonadota</taxon>
        <taxon>Gammaproteobacteria</taxon>
        <taxon>Oceanospirillales</taxon>
        <taxon>Aestuariirhabdaceae</taxon>
        <taxon>Aestuariirhabdus</taxon>
    </lineage>
</organism>
<sequence length="116" mass="13424">MEQLVFVYGSLRQGAHCHERMAGAHFLGFEQTPPIYAFYSLGLYPAAVEGGNQRLLGEIYRVNPLQLELLDQFERYPDLYQRSRIPSRYGHSWIYTMPRPPADGRLLGHGDWLLEI</sequence>
<dbReference type="InterPro" id="IPR009288">
    <property type="entry name" value="AIG2-like_dom"/>
</dbReference>
<dbReference type="InterPro" id="IPR039126">
    <property type="entry name" value="GGACT"/>
</dbReference>
<dbReference type="EMBL" id="QWEZ01000001">
    <property type="protein sequence ID" value="RRJ84289.1"/>
    <property type="molecule type" value="Genomic_DNA"/>
</dbReference>
<dbReference type="GO" id="GO:0016740">
    <property type="term" value="F:transferase activity"/>
    <property type="evidence" value="ECO:0007669"/>
    <property type="project" value="UniProtKB-KW"/>
</dbReference>
<evidence type="ECO:0000313" key="5">
    <source>
        <dbReference type="EMBL" id="RRJ84289.1"/>
    </source>
</evidence>
<dbReference type="PANTHER" id="PTHR12510:SF4">
    <property type="entry name" value="GAMMA-GLUTAMYLAMINECYCLOTRANSFERASE"/>
    <property type="match status" value="1"/>
</dbReference>
<protein>
    <recommendedName>
        <fullName evidence="3">Gamma-glutamylcyclotransferase family protein</fullName>
    </recommendedName>
</protein>
<keyword evidence="5" id="KW-0808">Transferase</keyword>
<evidence type="ECO:0000256" key="3">
    <source>
        <dbReference type="RuleBase" id="RU367036"/>
    </source>
</evidence>
<gene>
    <name evidence="5" type="ORF">D0544_04055</name>
</gene>
<name>A0A3P3VS01_9GAMM</name>
<comment type="caution">
    <text evidence="5">The sequence shown here is derived from an EMBL/GenBank/DDBJ whole genome shotgun (WGS) entry which is preliminary data.</text>
</comment>
<dbReference type="Pfam" id="PF06094">
    <property type="entry name" value="GGACT"/>
    <property type="match status" value="1"/>
</dbReference>
<dbReference type="SUPFAM" id="SSF110857">
    <property type="entry name" value="Gamma-glutamyl cyclotransferase-like"/>
    <property type="match status" value="1"/>
</dbReference>
<dbReference type="InterPro" id="IPR013024">
    <property type="entry name" value="GGCT-like"/>
</dbReference>
<comment type="similarity">
    <text evidence="1 3">Belongs to the gamma-glutamylcyclotransferase family.</text>
</comment>
<feature type="active site" description="Proton acceptor" evidence="2">
    <location>
        <position position="74"/>
    </location>
</feature>
<reference evidence="5 6" key="1">
    <citation type="submission" date="2018-08" db="EMBL/GenBank/DDBJ databases">
        <authorList>
            <person name="Khan S.A."/>
        </authorList>
    </citation>
    <scope>NUCLEOTIDE SEQUENCE [LARGE SCALE GENOMIC DNA]</scope>
    <source>
        <strain evidence="5 6">GTF-13</strain>
    </source>
</reference>
<dbReference type="GO" id="GO:0005829">
    <property type="term" value="C:cytosol"/>
    <property type="evidence" value="ECO:0007669"/>
    <property type="project" value="TreeGrafter"/>
</dbReference>
<dbReference type="Gene3D" id="3.10.490.10">
    <property type="entry name" value="Gamma-glutamyl cyclotransferase-like"/>
    <property type="match status" value="1"/>
</dbReference>
<keyword evidence="6" id="KW-1185">Reference proteome</keyword>
<dbReference type="InterPro" id="IPR036568">
    <property type="entry name" value="GGCT-like_sf"/>
</dbReference>
<dbReference type="RefSeq" id="WP_125014717.1">
    <property type="nucleotide sequence ID" value="NZ_QWEZ01000001.1"/>
</dbReference>